<evidence type="ECO:0000313" key="1">
    <source>
        <dbReference type="EMBL" id="BAD16186.1"/>
    </source>
</evidence>
<dbReference type="Proteomes" id="UP000000763">
    <property type="component" value="Chromosome 2"/>
</dbReference>
<sequence length="80" mass="9021">MEVEFVEEEEDGVVGGGVRVGKDKVKEMVMSGSSDGVAREIETCIVKKRQEMQDNIVLVKENNMVKQRKYYQTTTSSYLG</sequence>
<proteinExistence type="predicted"/>
<reference evidence="3" key="4">
    <citation type="journal article" date="2008" name="Nucleic Acids Res.">
        <title>The rice annotation project database (RAP-DB): 2008 update.</title>
        <authorList>
            <consortium name="The rice annotation project (RAP)"/>
        </authorList>
    </citation>
    <scope>GENOME REANNOTATION</scope>
    <source>
        <strain evidence="3">cv. Nipponbare</strain>
    </source>
</reference>
<organism evidence="2 3">
    <name type="scientific">Oryza sativa subsp. japonica</name>
    <name type="common">Rice</name>
    <dbReference type="NCBI Taxonomy" id="39947"/>
    <lineage>
        <taxon>Eukaryota</taxon>
        <taxon>Viridiplantae</taxon>
        <taxon>Streptophyta</taxon>
        <taxon>Embryophyta</taxon>
        <taxon>Tracheophyta</taxon>
        <taxon>Spermatophyta</taxon>
        <taxon>Magnoliopsida</taxon>
        <taxon>Liliopsida</taxon>
        <taxon>Poales</taxon>
        <taxon>Poaceae</taxon>
        <taxon>BOP clade</taxon>
        <taxon>Oryzoideae</taxon>
        <taxon>Oryzeae</taxon>
        <taxon>Oryzinae</taxon>
        <taxon>Oryza</taxon>
        <taxon>Oryza sativa</taxon>
    </lineage>
</organism>
<dbReference type="EMBL" id="AP005469">
    <property type="protein sequence ID" value="BAD16186.1"/>
    <property type="molecule type" value="Genomic_DNA"/>
</dbReference>
<accession>Q6YYF9</accession>
<reference evidence="1" key="1">
    <citation type="submission" date="2002-06" db="EMBL/GenBank/DDBJ databases">
        <title>Oryza sativa nipponbare(GA3) genomic DNA, chromosome 2, BAC clone:OSJNBa0040I22.</title>
        <authorList>
            <person name="Sasaki T."/>
            <person name="Matsumoto T."/>
            <person name="Katayose Y."/>
        </authorList>
    </citation>
    <scope>NUCLEOTIDE SEQUENCE</scope>
</reference>
<reference evidence="2" key="2">
    <citation type="submission" date="2002-08" db="EMBL/GenBank/DDBJ databases">
        <title>Oryza sativa nipponbare(GA3) genomic DNA, chromosome 2, BAC clone:OSJNBa0051E21.</title>
        <authorList>
            <person name="Sasaki T."/>
            <person name="Matsumoto T."/>
            <person name="Katayose Y."/>
        </authorList>
    </citation>
    <scope>NUCLEOTIDE SEQUENCE</scope>
</reference>
<protein>
    <submittedName>
        <fullName evidence="2">Uncharacterized protein</fullName>
    </submittedName>
</protein>
<evidence type="ECO:0000313" key="3">
    <source>
        <dbReference type="Proteomes" id="UP000000763"/>
    </source>
</evidence>
<dbReference type="AlphaFoldDB" id="Q6YYF9"/>
<evidence type="ECO:0000313" key="2">
    <source>
        <dbReference type="EMBL" id="BAD16269.1"/>
    </source>
</evidence>
<name>Q6YYF9_ORYSJ</name>
<dbReference type="EMBL" id="AP005611">
    <property type="protein sequence ID" value="BAD16269.1"/>
    <property type="molecule type" value="Genomic_DNA"/>
</dbReference>
<reference evidence="3" key="3">
    <citation type="journal article" date="2005" name="Nature">
        <title>The map-based sequence of the rice genome.</title>
        <authorList>
            <consortium name="International rice genome sequencing project (IRGSP)"/>
            <person name="Matsumoto T."/>
            <person name="Wu J."/>
            <person name="Kanamori H."/>
            <person name="Katayose Y."/>
            <person name="Fujisawa M."/>
            <person name="Namiki N."/>
            <person name="Mizuno H."/>
            <person name="Yamamoto K."/>
            <person name="Antonio B.A."/>
            <person name="Baba T."/>
            <person name="Sakata K."/>
            <person name="Nagamura Y."/>
            <person name="Aoki H."/>
            <person name="Arikawa K."/>
            <person name="Arita K."/>
            <person name="Bito T."/>
            <person name="Chiden Y."/>
            <person name="Fujitsuka N."/>
            <person name="Fukunaka R."/>
            <person name="Hamada M."/>
            <person name="Harada C."/>
            <person name="Hayashi A."/>
            <person name="Hijishita S."/>
            <person name="Honda M."/>
            <person name="Hosokawa S."/>
            <person name="Ichikawa Y."/>
            <person name="Idonuma A."/>
            <person name="Iijima M."/>
            <person name="Ikeda M."/>
            <person name="Ikeno M."/>
            <person name="Ito K."/>
            <person name="Ito S."/>
            <person name="Ito T."/>
            <person name="Ito Y."/>
            <person name="Ito Y."/>
            <person name="Iwabuchi A."/>
            <person name="Kamiya K."/>
            <person name="Karasawa W."/>
            <person name="Kurita K."/>
            <person name="Katagiri S."/>
            <person name="Kikuta A."/>
            <person name="Kobayashi H."/>
            <person name="Kobayashi N."/>
            <person name="Machita K."/>
            <person name="Maehara T."/>
            <person name="Masukawa M."/>
            <person name="Mizubayashi T."/>
            <person name="Mukai Y."/>
            <person name="Nagasaki H."/>
            <person name="Nagata Y."/>
            <person name="Naito S."/>
            <person name="Nakashima M."/>
            <person name="Nakama Y."/>
            <person name="Nakamichi Y."/>
            <person name="Nakamura M."/>
            <person name="Meguro A."/>
            <person name="Negishi M."/>
            <person name="Ohta I."/>
            <person name="Ohta T."/>
            <person name="Okamoto M."/>
            <person name="Ono N."/>
            <person name="Saji S."/>
            <person name="Sakaguchi M."/>
            <person name="Sakai K."/>
            <person name="Shibata M."/>
            <person name="Shimokawa T."/>
            <person name="Song J."/>
            <person name="Takazaki Y."/>
            <person name="Terasawa K."/>
            <person name="Tsugane M."/>
            <person name="Tsuji K."/>
            <person name="Ueda S."/>
            <person name="Waki K."/>
            <person name="Yamagata H."/>
            <person name="Yamamoto M."/>
            <person name="Yamamoto S."/>
            <person name="Yamane H."/>
            <person name="Yoshiki S."/>
            <person name="Yoshihara R."/>
            <person name="Yukawa K."/>
            <person name="Zhong H."/>
            <person name="Yano M."/>
            <person name="Yuan Q."/>
            <person name="Ouyang S."/>
            <person name="Liu J."/>
            <person name="Jones K.M."/>
            <person name="Gansberger K."/>
            <person name="Moffat K."/>
            <person name="Hill J."/>
            <person name="Bera J."/>
            <person name="Fadrosh D."/>
            <person name="Jin S."/>
            <person name="Johri S."/>
            <person name="Kim M."/>
            <person name="Overton L."/>
            <person name="Reardon M."/>
            <person name="Tsitrin T."/>
            <person name="Vuong H."/>
            <person name="Weaver B."/>
            <person name="Ciecko A."/>
            <person name="Tallon L."/>
            <person name="Jackson J."/>
            <person name="Pai G."/>
            <person name="Aken S.V."/>
            <person name="Utterback T."/>
            <person name="Reidmuller S."/>
            <person name="Feldblyum T."/>
            <person name="Hsiao J."/>
            <person name="Zismann V."/>
            <person name="Iobst S."/>
            <person name="de Vazeille A.R."/>
            <person name="Buell C.R."/>
            <person name="Ying K."/>
            <person name="Li Y."/>
            <person name="Lu T."/>
            <person name="Huang Y."/>
            <person name="Zhao Q."/>
            <person name="Feng Q."/>
            <person name="Zhang L."/>
            <person name="Zhu J."/>
            <person name="Weng Q."/>
            <person name="Mu J."/>
            <person name="Lu Y."/>
            <person name="Fan D."/>
            <person name="Liu Y."/>
            <person name="Guan J."/>
            <person name="Zhang Y."/>
            <person name="Yu S."/>
            <person name="Liu X."/>
            <person name="Zhang Y."/>
            <person name="Hong G."/>
            <person name="Han B."/>
            <person name="Choisne N."/>
            <person name="Demange N."/>
            <person name="Orjeda G."/>
            <person name="Samain S."/>
            <person name="Cattolico L."/>
            <person name="Pelletier E."/>
            <person name="Couloux A."/>
            <person name="Segurens B."/>
            <person name="Wincker P."/>
            <person name="D'Hont A."/>
            <person name="Scarpelli C."/>
            <person name="Weissenbach J."/>
            <person name="Salanoubat M."/>
            <person name="Quetier F."/>
            <person name="Yu Y."/>
            <person name="Kim H.R."/>
            <person name="Rambo T."/>
            <person name="Currie J."/>
            <person name="Collura K."/>
            <person name="Luo M."/>
            <person name="Yang T."/>
            <person name="Ammiraju J.S.S."/>
            <person name="Engler F."/>
            <person name="Soderlund C."/>
            <person name="Wing R.A."/>
            <person name="Palmer L.E."/>
            <person name="de la Bastide M."/>
            <person name="Spiegel L."/>
            <person name="Nascimento L."/>
            <person name="Zutavern T."/>
            <person name="O'Shaughnessy A."/>
            <person name="Dike S."/>
            <person name="Dedhia N."/>
            <person name="Preston R."/>
            <person name="Balija V."/>
            <person name="McCombie W.R."/>
            <person name="Chow T."/>
            <person name="Chen H."/>
            <person name="Chung M."/>
            <person name="Chen C."/>
            <person name="Shaw J."/>
            <person name="Wu H."/>
            <person name="Hsiao K."/>
            <person name="Chao Y."/>
            <person name="Chu M."/>
            <person name="Cheng C."/>
            <person name="Hour A."/>
            <person name="Lee P."/>
            <person name="Lin S."/>
            <person name="Lin Y."/>
            <person name="Liou J."/>
            <person name="Liu S."/>
            <person name="Hsing Y."/>
            <person name="Raghuvanshi S."/>
            <person name="Mohanty A."/>
            <person name="Bharti A.K."/>
            <person name="Gaur A."/>
            <person name="Gupta V."/>
            <person name="Kumar D."/>
            <person name="Ravi V."/>
            <person name="Vij S."/>
            <person name="Kapur A."/>
            <person name="Khurana P."/>
            <person name="Khurana P."/>
            <person name="Khurana J.P."/>
            <person name="Tyagi A.K."/>
            <person name="Gaikwad K."/>
            <person name="Singh A."/>
            <person name="Dalal V."/>
            <person name="Srivastava S."/>
            <person name="Dixit A."/>
            <person name="Pal A.K."/>
            <person name="Ghazi I.A."/>
            <person name="Yadav M."/>
            <person name="Pandit A."/>
            <person name="Bhargava A."/>
            <person name="Sureshbabu K."/>
            <person name="Batra K."/>
            <person name="Sharma T.R."/>
            <person name="Mohapatra T."/>
            <person name="Singh N.K."/>
            <person name="Messing J."/>
            <person name="Nelson A.B."/>
            <person name="Fuks G."/>
            <person name="Kavchok S."/>
            <person name="Keizer G."/>
            <person name="Linton E."/>
            <person name="Llaca V."/>
            <person name="Song R."/>
            <person name="Tanyolac B."/>
            <person name="Young S."/>
            <person name="Ho-Il K."/>
            <person name="Hahn J.H."/>
            <person name="Sangsakoo G."/>
            <person name="Vanavichit A."/>
            <person name="de Mattos Luiz.A.T."/>
            <person name="Zimmer P.D."/>
            <person name="Malone G."/>
            <person name="Dellagostin O."/>
            <person name="de Oliveira A.C."/>
            <person name="Bevan M."/>
            <person name="Bancroft I."/>
            <person name="Minx P."/>
            <person name="Cordum H."/>
            <person name="Wilson R."/>
            <person name="Cheng Z."/>
            <person name="Jin W."/>
            <person name="Jiang J."/>
            <person name="Leong S.A."/>
            <person name="Iwama H."/>
            <person name="Gojobori T."/>
            <person name="Itoh T."/>
            <person name="Niimura Y."/>
            <person name="Fujii Y."/>
            <person name="Habara T."/>
            <person name="Sakai H."/>
            <person name="Sato Y."/>
            <person name="Wilson G."/>
            <person name="Kumar K."/>
            <person name="McCouch S."/>
            <person name="Juretic N."/>
            <person name="Hoen D."/>
            <person name="Wright S."/>
            <person name="Bruskiewich R."/>
            <person name="Bureau T."/>
            <person name="Miyao A."/>
            <person name="Hirochika H."/>
            <person name="Nishikawa T."/>
            <person name="Kadowaki K."/>
            <person name="Sugiura M."/>
            <person name="Burr B."/>
            <person name="Sasaki T."/>
        </authorList>
    </citation>
    <scope>NUCLEOTIDE SEQUENCE [LARGE SCALE GENOMIC DNA]</scope>
    <source>
        <strain evidence="3">cv. Nipponbare</strain>
    </source>
</reference>
<gene>
    <name evidence="1" type="ORF">OSJNBa0040I22.2</name>
    <name evidence="2" type="ORF">OSJNBa0051E21.38</name>
</gene>